<dbReference type="PANTHER" id="PTHR21301:SF10">
    <property type="entry name" value="REVERSE TRANSCRIPTASE DOMAIN-CONTAINING PROTEIN"/>
    <property type="match status" value="1"/>
</dbReference>
<sequence length="127" mass="15019">MSHPFLLILPQDLAVETIESFLRNKYDETKNRLGNPQIIQLLKFCLKFDGTIYEQMKGTPMGSQILGLTAEAFIQRLESLVFQHHRRKFWARYVDATYVTTKRNQVLTFKKRINIVFSDIKFTMEEE</sequence>
<dbReference type="OrthoDB" id="6242867at2759"/>
<accession>A0A3P6P813</accession>
<keyword evidence="2" id="KW-1185">Reference proteome</keyword>
<name>A0A3P6P813_DIBLA</name>
<evidence type="ECO:0000313" key="1">
    <source>
        <dbReference type="EMBL" id="VDK32549.1"/>
    </source>
</evidence>
<protein>
    <recommendedName>
        <fullName evidence="3">Reverse transcriptase domain-containing protein</fullName>
    </recommendedName>
</protein>
<dbReference type="PANTHER" id="PTHR21301">
    <property type="entry name" value="REVERSE TRANSCRIPTASE"/>
    <property type="match status" value="1"/>
</dbReference>
<proteinExistence type="predicted"/>
<dbReference type="AlphaFoldDB" id="A0A3P6P813"/>
<gene>
    <name evidence="1" type="ORF">DILT_LOCUS430</name>
</gene>
<dbReference type="Proteomes" id="UP000281553">
    <property type="component" value="Unassembled WGS sequence"/>
</dbReference>
<organism evidence="1 2">
    <name type="scientific">Dibothriocephalus latus</name>
    <name type="common">Fish tapeworm</name>
    <name type="synonym">Diphyllobothrium latum</name>
    <dbReference type="NCBI Taxonomy" id="60516"/>
    <lineage>
        <taxon>Eukaryota</taxon>
        <taxon>Metazoa</taxon>
        <taxon>Spiralia</taxon>
        <taxon>Lophotrochozoa</taxon>
        <taxon>Platyhelminthes</taxon>
        <taxon>Cestoda</taxon>
        <taxon>Eucestoda</taxon>
        <taxon>Diphyllobothriidea</taxon>
        <taxon>Diphyllobothriidae</taxon>
        <taxon>Dibothriocephalus</taxon>
    </lineage>
</organism>
<evidence type="ECO:0008006" key="3">
    <source>
        <dbReference type="Google" id="ProtNLM"/>
    </source>
</evidence>
<evidence type="ECO:0000313" key="2">
    <source>
        <dbReference type="Proteomes" id="UP000281553"/>
    </source>
</evidence>
<reference evidence="1 2" key="1">
    <citation type="submission" date="2018-11" db="EMBL/GenBank/DDBJ databases">
        <authorList>
            <consortium name="Pathogen Informatics"/>
        </authorList>
    </citation>
    <scope>NUCLEOTIDE SEQUENCE [LARGE SCALE GENOMIC DNA]</scope>
</reference>
<dbReference type="EMBL" id="UYRU01001796">
    <property type="protein sequence ID" value="VDK32549.1"/>
    <property type="molecule type" value="Genomic_DNA"/>
</dbReference>